<feature type="region of interest" description="Disordered" evidence="13">
    <location>
        <begin position="309"/>
        <end position="330"/>
    </location>
</feature>
<dbReference type="GO" id="GO:0016459">
    <property type="term" value="C:myosin complex"/>
    <property type="evidence" value="ECO:0007669"/>
    <property type="project" value="UniProtKB-KW"/>
</dbReference>
<evidence type="ECO:0000259" key="16">
    <source>
        <dbReference type="PROSITE" id="PS51456"/>
    </source>
</evidence>
<dbReference type="PRINTS" id="PR00193">
    <property type="entry name" value="MYOSINHEAVY"/>
</dbReference>
<dbReference type="SUPFAM" id="SSF49562">
    <property type="entry name" value="C2 domain (Calcium/lipid-binding domain, CaLB)"/>
    <property type="match status" value="1"/>
</dbReference>
<dbReference type="Pfam" id="PF02736">
    <property type="entry name" value="Myosin_N"/>
    <property type="match status" value="1"/>
</dbReference>
<dbReference type="InterPro" id="IPR002921">
    <property type="entry name" value="Fungal_lipase-type"/>
</dbReference>
<keyword evidence="6" id="KW-0112">Calmodulin-binding</keyword>
<feature type="compositionally biased region" description="Gly residues" evidence="13">
    <location>
        <begin position="55"/>
        <end position="64"/>
    </location>
</feature>
<dbReference type="SUPFAM" id="SSF53474">
    <property type="entry name" value="alpha/beta-Hydrolases"/>
    <property type="match status" value="1"/>
</dbReference>
<keyword evidence="5 11" id="KW-0067">ATP-binding</keyword>
<keyword evidence="2" id="KW-0677">Repeat</keyword>
<evidence type="ECO:0000256" key="10">
    <source>
        <dbReference type="ARBA" id="ARBA00023203"/>
    </source>
</evidence>
<evidence type="ECO:0000256" key="2">
    <source>
        <dbReference type="ARBA" id="ARBA00022737"/>
    </source>
</evidence>
<dbReference type="InterPro" id="IPR029058">
    <property type="entry name" value="AB_hydrolase_fold"/>
</dbReference>
<protein>
    <submittedName>
        <fullName evidence="18">Uncharacterized protein</fullName>
    </submittedName>
</protein>
<dbReference type="PROSITE" id="PS51456">
    <property type="entry name" value="MYOSIN_MOTOR"/>
    <property type="match status" value="1"/>
</dbReference>
<dbReference type="InterPro" id="IPR027417">
    <property type="entry name" value="P-loop_NTPase"/>
</dbReference>
<dbReference type="InterPro" id="IPR001609">
    <property type="entry name" value="Myosin_head_motor_dom-like"/>
</dbReference>
<name>A0AAP0DQ82_9ASTR</name>
<dbReference type="EMBL" id="JBCNJP010000003">
    <property type="protein sequence ID" value="KAK9078951.1"/>
    <property type="molecule type" value="Genomic_DNA"/>
</dbReference>
<dbReference type="Gene3D" id="3.40.850.10">
    <property type="entry name" value="Kinesin motor domain"/>
    <property type="match status" value="1"/>
</dbReference>
<evidence type="ECO:0000256" key="11">
    <source>
        <dbReference type="PROSITE-ProRule" id="PRU00782"/>
    </source>
</evidence>
<evidence type="ECO:0000259" key="15">
    <source>
        <dbReference type="PROSITE" id="PS51126"/>
    </source>
</evidence>
<feature type="compositionally biased region" description="Basic and acidic residues" evidence="13">
    <location>
        <begin position="1880"/>
        <end position="1894"/>
    </location>
</feature>
<feature type="coiled-coil region" evidence="12">
    <location>
        <begin position="1699"/>
        <end position="1740"/>
    </location>
</feature>
<keyword evidence="10 11" id="KW-0009">Actin-binding</keyword>
<keyword evidence="3 11" id="KW-0547">Nucleotide-binding</keyword>
<dbReference type="GO" id="GO:0005516">
    <property type="term" value="F:calmodulin binding"/>
    <property type="evidence" value="ECO:0007669"/>
    <property type="project" value="UniProtKB-KW"/>
</dbReference>
<dbReference type="Pfam" id="PF00063">
    <property type="entry name" value="Myosin_head"/>
    <property type="match status" value="1"/>
</dbReference>
<dbReference type="GO" id="GO:0006629">
    <property type="term" value="P:lipid metabolic process"/>
    <property type="evidence" value="ECO:0007669"/>
    <property type="project" value="InterPro"/>
</dbReference>
<keyword evidence="8 11" id="KW-0518">Myosin</keyword>
<dbReference type="GO" id="GO:0003779">
    <property type="term" value="F:actin binding"/>
    <property type="evidence" value="ECO:0007669"/>
    <property type="project" value="UniProtKB-KW"/>
</dbReference>
<dbReference type="InterPro" id="IPR036018">
    <property type="entry name" value="MYSc_Myo11"/>
</dbReference>
<evidence type="ECO:0000256" key="7">
    <source>
        <dbReference type="ARBA" id="ARBA00023054"/>
    </source>
</evidence>
<dbReference type="SMART" id="SM00015">
    <property type="entry name" value="IQ"/>
    <property type="match status" value="3"/>
</dbReference>
<evidence type="ECO:0000256" key="1">
    <source>
        <dbReference type="ARBA" id="ARBA00008049"/>
    </source>
</evidence>
<dbReference type="Proteomes" id="UP001408789">
    <property type="component" value="Unassembled WGS sequence"/>
</dbReference>
<dbReference type="InterPro" id="IPR002710">
    <property type="entry name" value="Dilute_dom"/>
</dbReference>
<accession>A0AAP0DQ82</accession>
<dbReference type="GO" id="GO:0003774">
    <property type="term" value="F:cytoskeletal motor activity"/>
    <property type="evidence" value="ECO:0007669"/>
    <property type="project" value="UniProtKB-UniRule"/>
</dbReference>
<comment type="caution">
    <text evidence="18">The sequence shown here is derived from an EMBL/GenBank/DDBJ whole genome shotgun (WGS) entry which is preliminary data.</text>
</comment>
<proteinExistence type="inferred from homology"/>
<dbReference type="InterPro" id="IPR004009">
    <property type="entry name" value="SH3_Myosin"/>
</dbReference>
<dbReference type="Gene3D" id="3.30.70.1590">
    <property type="match status" value="1"/>
</dbReference>
<dbReference type="GO" id="GO:0030048">
    <property type="term" value="P:actin filament-based movement"/>
    <property type="evidence" value="ECO:0007669"/>
    <property type="project" value="UniProtKB-ARBA"/>
</dbReference>
<keyword evidence="19" id="KW-1185">Reference proteome</keyword>
<dbReference type="FunFam" id="1.20.58.530:FF:000002">
    <property type="entry name" value="Class V myosin"/>
    <property type="match status" value="1"/>
</dbReference>
<dbReference type="InterPro" id="IPR000008">
    <property type="entry name" value="C2_dom"/>
</dbReference>
<feature type="domain" description="C2" evidence="14">
    <location>
        <begin position="115"/>
        <end position="231"/>
    </location>
</feature>
<feature type="domain" description="Dilute" evidence="15">
    <location>
        <begin position="1941"/>
        <end position="2215"/>
    </location>
</feature>
<dbReference type="Gene3D" id="1.10.10.820">
    <property type="match status" value="1"/>
</dbReference>
<dbReference type="GO" id="GO:0016787">
    <property type="term" value="F:hydrolase activity"/>
    <property type="evidence" value="ECO:0007669"/>
    <property type="project" value="UniProtKB-KW"/>
</dbReference>
<dbReference type="Gene3D" id="1.20.5.190">
    <property type="match status" value="3"/>
</dbReference>
<evidence type="ECO:0000313" key="19">
    <source>
        <dbReference type="Proteomes" id="UP001408789"/>
    </source>
</evidence>
<dbReference type="FunFam" id="1.10.10.820:FF:000001">
    <property type="entry name" value="Myosin heavy chain"/>
    <property type="match status" value="1"/>
</dbReference>
<dbReference type="FunFam" id="1.20.120.720:FF:000011">
    <property type="entry name" value="Myosin 2"/>
    <property type="match status" value="1"/>
</dbReference>
<evidence type="ECO:0000256" key="8">
    <source>
        <dbReference type="ARBA" id="ARBA00023123"/>
    </source>
</evidence>
<evidence type="ECO:0000259" key="17">
    <source>
        <dbReference type="PROSITE" id="PS51844"/>
    </source>
</evidence>
<dbReference type="PROSITE" id="PS51844">
    <property type="entry name" value="SH3_LIKE"/>
    <property type="match status" value="1"/>
</dbReference>
<feature type="region of interest" description="Disordered" evidence="13">
    <location>
        <begin position="1856"/>
        <end position="1894"/>
    </location>
</feature>
<feature type="binding site" evidence="11">
    <location>
        <begin position="978"/>
        <end position="985"/>
    </location>
    <ligand>
        <name>ATP</name>
        <dbReference type="ChEBI" id="CHEBI:30616"/>
    </ligand>
</feature>
<dbReference type="Gene3D" id="1.20.120.720">
    <property type="entry name" value="Myosin VI head, motor domain, U50 subdomain"/>
    <property type="match status" value="1"/>
</dbReference>
<dbReference type="Pfam" id="PF01843">
    <property type="entry name" value="DIL"/>
    <property type="match status" value="1"/>
</dbReference>
<dbReference type="Pfam" id="PF00168">
    <property type="entry name" value="C2"/>
    <property type="match status" value="1"/>
</dbReference>
<dbReference type="PROSITE" id="PS50004">
    <property type="entry name" value="C2"/>
    <property type="match status" value="1"/>
</dbReference>
<evidence type="ECO:0000256" key="12">
    <source>
        <dbReference type="SAM" id="Coils"/>
    </source>
</evidence>
<dbReference type="Gene3D" id="2.60.40.150">
    <property type="entry name" value="C2 domain"/>
    <property type="match status" value="1"/>
</dbReference>
<feature type="coiled-coil region" evidence="12">
    <location>
        <begin position="1815"/>
        <end position="1849"/>
    </location>
</feature>
<reference evidence="18 19" key="1">
    <citation type="submission" date="2024-04" db="EMBL/GenBank/DDBJ databases">
        <title>The reference genome of an endangered Asteraceae, Deinandra increscens subsp. villosa, native to the Central Coast of California.</title>
        <authorList>
            <person name="Guilliams M."/>
            <person name="Hasenstab-Lehman K."/>
            <person name="Meyer R."/>
            <person name="Mcevoy S."/>
        </authorList>
    </citation>
    <scope>NUCLEOTIDE SEQUENCE [LARGE SCALE GENOMIC DNA]</scope>
    <source>
        <tissue evidence="18">Leaf</tissue>
    </source>
</reference>
<organism evidence="18 19">
    <name type="scientific">Deinandra increscens subsp. villosa</name>
    <dbReference type="NCBI Taxonomy" id="3103831"/>
    <lineage>
        <taxon>Eukaryota</taxon>
        <taxon>Viridiplantae</taxon>
        <taxon>Streptophyta</taxon>
        <taxon>Embryophyta</taxon>
        <taxon>Tracheophyta</taxon>
        <taxon>Spermatophyta</taxon>
        <taxon>Magnoliopsida</taxon>
        <taxon>eudicotyledons</taxon>
        <taxon>Gunneridae</taxon>
        <taxon>Pentapetalae</taxon>
        <taxon>asterids</taxon>
        <taxon>campanulids</taxon>
        <taxon>Asterales</taxon>
        <taxon>Asteraceae</taxon>
        <taxon>Asteroideae</taxon>
        <taxon>Heliantheae alliance</taxon>
        <taxon>Madieae</taxon>
        <taxon>Madiinae</taxon>
        <taxon>Deinandra</taxon>
    </lineage>
</organism>
<evidence type="ECO:0000256" key="6">
    <source>
        <dbReference type="ARBA" id="ARBA00022860"/>
    </source>
</evidence>
<evidence type="ECO:0000256" key="5">
    <source>
        <dbReference type="ARBA" id="ARBA00022840"/>
    </source>
</evidence>
<evidence type="ECO:0000259" key="14">
    <source>
        <dbReference type="PROSITE" id="PS50004"/>
    </source>
</evidence>
<dbReference type="InterPro" id="IPR035892">
    <property type="entry name" value="C2_domain_sf"/>
</dbReference>
<dbReference type="Gene3D" id="3.40.50.1820">
    <property type="entry name" value="alpha/beta hydrolase"/>
    <property type="match status" value="1"/>
</dbReference>
<evidence type="ECO:0000256" key="3">
    <source>
        <dbReference type="ARBA" id="ARBA00022741"/>
    </source>
</evidence>
<sequence length="2264" mass="254653">MAPSVQCYTSHFHFLNNNNNSRPKFFPFSPRSPNFIPLKQLRRRRRLLLSTSNSRGGGGGGGDGVCRSSSSSSSPGSEQRPPFDINRAVILAGFAFEAYTTPPGNVGKSEVDAAGCQTLIISESFLREIYDGQLFITLIKGYDFPAMDPWGTSDPYLVLQLDTQIVKSKIKWGTKEPTWNEELKLYIKRPPTNNLQVAAWDANLVAPHKRMGNSSVTLDSVCDGNSHEVLVELEGMGGGGKVLLEVKYKSFDTIEEEKNRWTLPFVAEFLRNNGFESTLKKVIGSEPVQARQFVEYAFGQLKSINDAYSESSDGNKYNTEDSRTSTNLNSQSDIEQIDVVPEDYIESDESTQSDNDFWKNFGNTINQNIVKQLGLPAPENITWEGFDFLSKIGIHSQTIAEAGYVESGLAIPSSKNTVNDNDETTEISTINNIRSSFPDIKKATQDLLKQTDSILGALMVLNATVTELTKDGGPLSKSEIKDEKNVSEGSFDKPVLDEKRAEEMRDLFSTAESAMEAWAMLATSLGHSSFIKSEFEKICFLDNPVTDTQVAIWRDSARNRLVVAFRGTEQVKWKDLCTDLMLVPAGLNPERIGGDFKEEVQVHSGFLGAYDSVRTRIISLIKTTTGYKYNDADQVSKWHVYVTGHSLGGALATLLALELSSSQLAKCGAISVTMYNFGSPRVGNRKFADVYNQMVKDSWRVVNHRDIIPSVPRLMGYCHVAQPVYLAAGDVQNAKENVELLGDGYEGDVIGESTPDALVTEFMKGEKELIEKILNTEINIFRSIRDGTALMQHMEDFYYVSLLEHVRTNYQTVSKTKSVDGGSLSAGVSKVVVGSKVWLEDPEVTWIDGEVSEVHDQEIKVQLSTGKEVVTNVSSVHAKDPEFPEFGVDDMTKLAYLHEPGVLQNLKCRYDNDEIYTYTGNILIAVNPFKRLPDLYSNDVMAKYKGAAFGELSPHPYAIAHAAQMVNEQISQSILVSGESGAGKTESTKNLMQYLAFMGGRPPSEGKRSVEQQVLESNPVLEAFGNAKTVRNNNSSRFGKFVELQFNERGKISGAAIRTYLLERSRVCQVSDPERNYHCFYMLCAAPPEESEKYKVGNPRKFHYLNQSNFYELNGVDESQEYLATKKAMDVVGINSDEQEAIFRVVAAILHLGNIEFTKGSEPDSSQPKDDQSRFHLETAAELFMCDKTALEDSFCNRVIVTRGESIKKCLDPAAAAISRDAFAKIVYLQLFDWIVSKINNSIGQDPDSKFFIGLLDIYGFESFKTNSFEQFCINLTNEKLQQHFNQHVFKMEQEEYTKEAIDWSYIEFEDNQDILDLIEKKPGGILALLDEACMFPRSTHETFAEKLYQTFKDHKRFSKPKLAKTDFTVCHYAGDVTYQSEFFLDKNKDYVVAEHQALLNASTCSFVSNLFPPLPEESKSSKFSSIGSKFKQQLQSLLETLSHTEPHYVRCVKPNNLLKPDIFENPNILQQLRCGGVMEAIRISCAGFPTRKPFSEFVDRFKILAPDAVEKSDDDIKSSVMLLEKANLKGYQVGKSKIFLRAGQMAELDACRTEILGISATKIQAKYLSHSANKKYLLLRGSSIPIQTIARGQVARSRYQRRRREVACVTIQKCTRTFLVMKGYRAVYCSAVRLQANIRGLAASNMHLHKMQNDAALIFQTQCRHDLARIFYLRQREAAIVTQSVCRRNLAHGELKKLRMAAKSTSKLEEQIKELTTQLEEEKQARANMEEAKNQEIAKLRSFLKEITEYSVKEEGAANIEVGQLPQPEDIPITGNETIDKLTAENVKLKYAVNSLQWKFDEAQKLCEERSQQARDAESMVIELKTSMQSLQEKLSDIETEEQILRQQVMMHPSGAASMMSHSPTKDQQNGQHGSPRVKRFDSNLRHSGNDKQNENVEALLAAVRHELGFSKEKPVATYIIYKSLLHWKYFEAERTSVFDRLIQTISSAIEMENDNKHMAYWLSTTSTLLFLIQKSLSPAGHKSPRPSLFGRMTQGFNKSSSDLVRHVEAKYPALLFKQQLTAYVEKIFAIIRHNLKKDISSLISYCIQAARTSNGNPPPTSHWQIVIECLNGTLTILKENYLPPVLVQKIITEAFSNINVEIFNSLLLHHECCTFRSGEYVKAGLVELEQWCSRTPNEYVGSSLDELKHARQAVGFLVTKEKFKIGYDELTTKLCPVLGVHQHYRICTLYTYDQETGTVTPEVISKLKVFADNEKSSYLLDGNCSVPFSSDEINHCFNEKDFADMKPSGQLLENPAFQFLLE</sequence>
<feature type="region of interest" description="Actin-binding" evidence="11">
    <location>
        <begin position="1435"/>
        <end position="1457"/>
    </location>
</feature>
<evidence type="ECO:0000256" key="13">
    <source>
        <dbReference type="SAM" id="MobiDB-lite"/>
    </source>
</evidence>
<evidence type="ECO:0000256" key="4">
    <source>
        <dbReference type="ARBA" id="ARBA00022801"/>
    </source>
</evidence>
<dbReference type="SUPFAM" id="SSF52540">
    <property type="entry name" value="P-loop containing nucleoside triphosphate hydrolases"/>
    <property type="match status" value="2"/>
</dbReference>
<dbReference type="SMART" id="SM01132">
    <property type="entry name" value="DIL"/>
    <property type="match status" value="1"/>
</dbReference>
<dbReference type="PANTHER" id="PTHR47759">
    <property type="entry name" value="OS04G0509100 PROTEIN"/>
    <property type="match status" value="1"/>
</dbReference>
<dbReference type="GO" id="GO:0005524">
    <property type="term" value="F:ATP binding"/>
    <property type="evidence" value="ECO:0007669"/>
    <property type="project" value="UniProtKB-UniRule"/>
</dbReference>
<keyword evidence="4" id="KW-0378">Hydrolase</keyword>
<feature type="domain" description="Myosin N-terminal SH3-like" evidence="17">
    <location>
        <begin position="832"/>
        <end position="881"/>
    </location>
</feature>
<dbReference type="SMART" id="SM00239">
    <property type="entry name" value="C2"/>
    <property type="match status" value="1"/>
</dbReference>
<evidence type="ECO:0000313" key="18">
    <source>
        <dbReference type="EMBL" id="KAK9078951.1"/>
    </source>
</evidence>
<dbReference type="PROSITE" id="PS51126">
    <property type="entry name" value="DILUTE"/>
    <property type="match status" value="1"/>
</dbReference>
<keyword evidence="9 11" id="KW-0505">Motor protein</keyword>
<comment type="similarity">
    <text evidence="1">Belongs to the TRAFAC class myosin-kinesin ATPase superfamily. Myosin family. Plant myosin class XI subfamily.</text>
</comment>
<feature type="compositionally biased region" description="Polar residues" evidence="13">
    <location>
        <begin position="1861"/>
        <end position="1874"/>
    </location>
</feature>
<gene>
    <name evidence="18" type="ORF">SSX86_000620</name>
</gene>
<feature type="region of interest" description="Disordered" evidence="13">
    <location>
        <begin position="49"/>
        <end position="82"/>
    </location>
</feature>
<dbReference type="InterPro" id="IPR036961">
    <property type="entry name" value="Kinesin_motor_dom_sf"/>
</dbReference>
<feature type="domain" description="Myosin motor" evidence="16">
    <location>
        <begin position="886"/>
        <end position="1554"/>
    </location>
</feature>
<dbReference type="Gene3D" id="1.20.58.530">
    <property type="match status" value="1"/>
</dbReference>
<dbReference type="PANTHER" id="PTHR47759:SF2">
    <property type="entry name" value="TRIGLYCERIDE LIPASE"/>
    <property type="match status" value="1"/>
</dbReference>
<dbReference type="SMART" id="SM00242">
    <property type="entry name" value="MYSc"/>
    <property type="match status" value="1"/>
</dbReference>
<evidence type="ECO:0000256" key="9">
    <source>
        <dbReference type="ARBA" id="ARBA00023175"/>
    </source>
</evidence>
<dbReference type="CDD" id="cd00030">
    <property type="entry name" value="C2"/>
    <property type="match status" value="1"/>
</dbReference>
<feature type="compositionally biased region" description="Low complexity" evidence="13">
    <location>
        <begin position="65"/>
        <end position="77"/>
    </location>
</feature>
<dbReference type="InterPro" id="IPR000048">
    <property type="entry name" value="IQ_motif_EF-hand-BS"/>
</dbReference>
<dbReference type="CDD" id="cd01384">
    <property type="entry name" value="MYSc_Myo11"/>
    <property type="match status" value="1"/>
</dbReference>
<dbReference type="CDD" id="cd00519">
    <property type="entry name" value="Lipase_3"/>
    <property type="match status" value="1"/>
</dbReference>
<dbReference type="PROSITE" id="PS50096">
    <property type="entry name" value="IQ"/>
    <property type="match status" value="1"/>
</dbReference>
<keyword evidence="7 12" id="KW-0175">Coiled coil</keyword>
<dbReference type="Pfam" id="PF01764">
    <property type="entry name" value="Lipase_3"/>
    <property type="match status" value="1"/>
</dbReference>